<dbReference type="SMART" id="SM00668">
    <property type="entry name" value="CTLH"/>
    <property type="match status" value="2"/>
</dbReference>
<dbReference type="InterPro" id="IPR013144">
    <property type="entry name" value="CRA_dom"/>
</dbReference>
<dbReference type="Proteomes" id="UP001642360">
    <property type="component" value="Unassembled WGS sequence"/>
</dbReference>
<gene>
    <name evidence="2" type="ORF">ILEXP_LOCUS20716</name>
</gene>
<name>A0ABC8SD97_9AQUA</name>
<keyword evidence="3" id="KW-1185">Reference proteome</keyword>
<dbReference type="Pfam" id="PF10607">
    <property type="entry name" value="CTLH"/>
    <property type="match status" value="2"/>
</dbReference>
<accession>A0ABC8SD97</accession>
<feature type="domain" description="CTLH" evidence="1">
    <location>
        <begin position="338"/>
        <end position="395"/>
    </location>
</feature>
<dbReference type="InterPro" id="IPR024964">
    <property type="entry name" value="CTLH/CRA"/>
</dbReference>
<feature type="domain" description="CTLH" evidence="1">
    <location>
        <begin position="106"/>
        <end position="163"/>
    </location>
</feature>
<dbReference type="PANTHER" id="PTHR12864">
    <property type="entry name" value="RAN BINDING PROTEIN 9-RELATED"/>
    <property type="match status" value="1"/>
</dbReference>
<protein>
    <recommendedName>
        <fullName evidence="1">CTLH domain-containing protein</fullName>
    </recommendedName>
</protein>
<evidence type="ECO:0000313" key="3">
    <source>
        <dbReference type="Proteomes" id="UP001642360"/>
    </source>
</evidence>
<dbReference type="InterPro" id="IPR006594">
    <property type="entry name" value="LisH"/>
</dbReference>
<dbReference type="Pfam" id="PF08513">
    <property type="entry name" value="LisH"/>
    <property type="match status" value="2"/>
</dbReference>
<dbReference type="PROSITE" id="PS50896">
    <property type="entry name" value="LISH"/>
    <property type="match status" value="2"/>
</dbReference>
<dbReference type="SMART" id="SM00757">
    <property type="entry name" value="CRA"/>
    <property type="match status" value="2"/>
</dbReference>
<organism evidence="2 3">
    <name type="scientific">Ilex paraguariensis</name>
    <name type="common">yerba mate</name>
    <dbReference type="NCBI Taxonomy" id="185542"/>
    <lineage>
        <taxon>Eukaryota</taxon>
        <taxon>Viridiplantae</taxon>
        <taxon>Streptophyta</taxon>
        <taxon>Embryophyta</taxon>
        <taxon>Tracheophyta</taxon>
        <taxon>Spermatophyta</taxon>
        <taxon>Magnoliopsida</taxon>
        <taxon>eudicotyledons</taxon>
        <taxon>Gunneridae</taxon>
        <taxon>Pentapetalae</taxon>
        <taxon>asterids</taxon>
        <taxon>campanulids</taxon>
        <taxon>Aquifoliales</taxon>
        <taxon>Aquifoliaceae</taxon>
        <taxon>Ilex</taxon>
    </lineage>
</organism>
<dbReference type="AlphaFoldDB" id="A0ABC8SD97"/>
<sequence length="503" mass="57423">MSLFWIISRQLAEIEAMATSKKVITREEWEKRLNDVKIRKEDMNKLVMNFLVTEGYVDAAEKFRMESGTERILLHFLIRAFHVPFNDYALLAWCTFIFQADIDLATITDRMAVKKAVQCGNVEDAIEKVNDLNPEILDTNPQLFFHLQQQKLIELIRNGKVEEALEFAQEELAPRGEENQSFLEELERTVALLAFEDVANCPVGGLLDISQRLKTASEIHENYGAVTFGRNVEKCLAFCNLATRSRLAHATSKKVITREEWEKRLNDVKIRKEDMNKLVMNFLVTEGYVDAAEKFRMESGTERILLHFLIRAFHVPFNDYALLAWCTFIFQADIDLATITDRMAVKKAVQCGNVEDAIEKVNDLNPEILDTNPQLFFHLQQQKLIELIRNGKVEEALEFAQEELAPRGEENQSFLEELERTVALLAFEDVANCPVGGLLDISQRLKTASEVNAAILTSQSHEKDPKLPSLLKMLIWAQSQLDEKAAYPRISDLSTAILEDPAV</sequence>
<reference evidence="2 3" key="1">
    <citation type="submission" date="2024-02" db="EMBL/GenBank/DDBJ databases">
        <authorList>
            <person name="Vignale AGUSTIN F."/>
            <person name="Sosa J E."/>
            <person name="Modenutti C."/>
        </authorList>
    </citation>
    <scope>NUCLEOTIDE SEQUENCE [LARGE SCALE GENOMIC DNA]</scope>
</reference>
<dbReference type="InterPro" id="IPR006595">
    <property type="entry name" value="CTLH_C"/>
</dbReference>
<dbReference type="EMBL" id="CAUOFW020002280">
    <property type="protein sequence ID" value="CAK9152487.1"/>
    <property type="molecule type" value="Genomic_DNA"/>
</dbReference>
<dbReference type="SMART" id="SM00667">
    <property type="entry name" value="LisH"/>
    <property type="match status" value="2"/>
</dbReference>
<evidence type="ECO:0000259" key="1">
    <source>
        <dbReference type="PROSITE" id="PS50897"/>
    </source>
</evidence>
<dbReference type="InterPro" id="IPR050618">
    <property type="entry name" value="Ubq-SigPath_Reg"/>
</dbReference>
<evidence type="ECO:0000313" key="2">
    <source>
        <dbReference type="EMBL" id="CAK9152487.1"/>
    </source>
</evidence>
<proteinExistence type="predicted"/>
<comment type="caution">
    <text evidence="2">The sequence shown here is derived from an EMBL/GenBank/DDBJ whole genome shotgun (WGS) entry which is preliminary data.</text>
</comment>
<dbReference type="PROSITE" id="PS50897">
    <property type="entry name" value="CTLH"/>
    <property type="match status" value="2"/>
</dbReference>